<dbReference type="Gene3D" id="1.20.5.1200">
    <property type="entry name" value="Alpha-tocopherol transfer"/>
    <property type="match status" value="1"/>
</dbReference>
<dbReference type="EMBL" id="JADBJN010000001">
    <property type="protein sequence ID" value="KAG5684882.1"/>
    <property type="molecule type" value="Genomic_DNA"/>
</dbReference>
<dbReference type="SUPFAM" id="SSF46938">
    <property type="entry name" value="CRAL/TRIO N-terminal domain"/>
    <property type="match status" value="1"/>
</dbReference>
<evidence type="ECO:0000256" key="1">
    <source>
        <dbReference type="SAM" id="Coils"/>
    </source>
</evidence>
<dbReference type="CDD" id="cd00170">
    <property type="entry name" value="SEC14"/>
    <property type="match status" value="1"/>
</dbReference>
<dbReference type="PROSITE" id="PS50191">
    <property type="entry name" value="CRAL_TRIO"/>
    <property type="match status" value="1"/>
</dbReference>
<dbReference type="InterPro" id="IPR036273">
    <property type="entry name" value="CRAL/TRIO_N_dom_sf"/>
</dbReference>
<dbReference type="PANTHER" id="PTHR10174:SF224">
    <property type="entry name" value="RETINOL-BINDING PROTEIN PINTA"/>
    <property type="match status" value="1"/>
</dbReference>
<keyword evidence="4" id="KW-1185">Reference proteome</keyword>
<comment type="caution">
    <text evidence="3">The sequence shown here is derived from an EMBL/GenBank/DDBJ whole genome shotgun (WGS) entry which is preliminary data.</text>
</comment>
<feature type="domain" description="CRAL-TRIO" evidence="2">
    <location>
        <begin position="279"/>
        <end position="439"/>
    </location>
</feature>
<dbReference type="PRINTS" id="PR00180">
    <property type="entry name" value="CRETINALDHBP"/>
</dbReference>
<keyword evidence="1" id="KW-0175">Coiled coil</keyword>
<evidence type="ECO:0000313" key="3">
    <source>
        <dbReference type="EMBL" id="KAG5684882.1"/>
    </source>
</evidence>
<dbReference type="InterPro" id="IPR036865">
    <property type="entry name" value="CRAL-TRIO_dom_sf"/>
</dbReference>
<sequence>MDKEIYLLNLENKILKETAKEKYIESKNFIKQIKALEENLMKKSDELKSLYIQQQIQSIINQLNIRDLTSDEILRKLYNKYNTQVNELKNEIINLQKTVGRREFEKEHLVKQFNTLKSENAELRSILTQQKSSKEVDKKLLASNEKIVMYDSDDDDHSVASSTIFVCSSTIQNQKSLSIDAWKKNVYARVLENGKKNEKKIKISHLGETKEALIEGIREIREFINEDTELKNVIITDRILIYFLRSNKFRIERVKKKIRSFYIHRLEINEWFINRDPFLTKINELLKIGIFLPVIEKNELKQQIVILRIGAHNPKIHLQNDVMKTSLMVLDWLTFNDETISIYGIRAIFDMKNITLYHALQMTPIIIKRAVYLMDSYPTRIQQLHFVNAHRGINIVLDIFKKFMPQKLQERILVTRENPEFKASDHLPIDLGGTNKSYKELAKYWKHKLEKNHLWFNENIENI</sequence>
<evidence type="ECO:0000313" key="4">
    <source>
        <dbReference type="Proteomes" id="UP001107558"/>
    </source>
</evidence>
<evidence type="ECO:0000259" key="2">
    <source>
        <dbReference type="PROSITE" id="PS50191"/>
    </source>
</evidence>
<dbReference type="GO" id="GO:1902936">
    <property type="term" value="F:phosphatidylinositol bisphosphate binding"/>
    <property type="evidence" value="ECO:0007669"/>
    <property type="project" value="TreeGrafter"/>
</dbReference>
<dbReference type="Proteomes" id="UP001107558">
    <property type="component" value="Chromosome 1"/>
</dbReference>
<dbReference type="AlphaFoldDB" id="A0A9J6CRA9"/>
<proteinExistence type="predicted"/>
<feature type="coiled-coil region" evidence="1">
    <location>
        <begin position="26"/>
        <end position="98"/>
    </location>
</feature>
<name>A0A9J6CRA9_POLVA</name>
<dbReference type="GO" id="GO:0016020">
    <property type="term" value="C:membrane"/>
    <property type="evidence" value="ECO:0007669"/>
    <property type="project" value="TreeGrafter"/>
</dbReference>
<gene>
    <name evidence="3" type="ORF">PVAND_014092</name>
</gene>
<dbReference type="Gene3D" id="3.40.525.10">
    <property type="entry name" value="CRAL-TRIO lipid binding domain"/>
    <property type="match status" value="1"/>
</dbReference>
<dbReference type="SUPFAM" id="SSF52087">
    <property type="entry name" value="CRAL/TRIO domain"/>
    <property type="match status" value="1"/>
</dbReference>
<dbReference type="OrthoDB" id="6682367at2759"/>
<protein>
    <recommendedName>
        <fullName evidence="2">CRAL-TRIO domain-containing protein</fullName>
    </recommendedName>
</protein>
<accession>A0A9J6CRA9</accession>
<dbReference type="SMART" id="SM00516">
    <property type="entry name" value="SEC14"/>
    <property type="match status" value="1"/>
</dbReference>
<reference evidence="3" key="1">
    <citation type="submission" date="2021-03" db="EMBL/GenBank/DDBJ databases">
        <title>Chromosome level genome of the anhydrobiotic midge Polypedilum vanderplanki.</title>
        <authorList>
            <person name="Yoshida Y."/>
            <person name="Kikawada T."/>
            <person name="Gusev O."/>
        </authorList>
    </citation>
    <scope>NUCLEOTIDE SEQUENCE</scope>
    <source>
        <strain evidence="3">NIAS01</strain>
        <tissue evidence="3">Whole body or cell culture</tissue>
    </source>
</reference>
<dbReference type="InterPro" id="IPR001251">
    <property type="entry name" value="CRAL-TRIO_dom"/>
</dbReference>
<dbReference type="PANTHER" id="PTHR10174">
    <property type="entry name" value="ALPHA-TOCOPHEROL TRANSFER PROTEIN-RELATED"/>
    <property type="match status" value="1"/>
</dbReference>
<dbReference type="Pfam" id="PF00650">
    <property type="entry name" value="CRAL_TRIO"/>
    <property type="match status" value="1"/>
</dbReference>
<organism evidence="3 4">
    <name type="scientific">Polypedilum vanderplanki</name>
    <name type="common">Sleeping chironomid midge</name>
    <dbReference type="NCBI Taxonomy" id="319348"/>
    <lineage>
        <taxon>Eukaryota</taxon>
        <taxon>Metazoa</taxon>
        <taxon>Ecdysozoa</taxon>
        <taxon>Arthropoda</taxon>
        <taxon>Hexapoda</taxon>
        <taxon>Insecta</taxon>
        <taxon>Pterygota</taxon>
        <taxon>Neoptera</taxon>
        <taxon>Endopterygota</taxon>
        <taxon>Diptera</taxon>
        <taxon>Nematocera</taxon>
        <taxon>Chironomoidea</taxon>
        <taxon>Chironomidae</taxon>
        <taxon>Chironominae</taxon>
        <taxon>Polypedilum</taxon>
        <taxon>Polypedilum</taxon>
    </lineage>
</organism>
<dbReference type="Gene3D" id="1.10.8.20">
    <property type="entry name" value="N-terminal domain of phosphatidylinositol transfer protein sec14p"/>
    <property type="match status" value="1"/>
</dbReference>